<evidence type="ECO:0000313" key="5">
    <source>
        <dbReference type="EMBL" id="QBH66167.1"/>
    </source>
</evidence>
<evidence type="ECO:0000313" key="2">
    <source>
        <dbReference type="EMBL" id="ANY57461.1"/>
    </source>
</evidence>
<organism evidence="1 15">
    <name type="scientific">Phthorimaea operculella granulovirus</name>
    <dbReference type="NCBI Taxonomy" id="192584"/>
    <lineage>
        <taxon>Viruses</taxon>
        <taxon>Viruses incertae sedis</taxon>
        <taxon>Naldaviricetes</taxon>
        <taxon>Lefavirales</taxon>
        <taxon>Baculoviridae</taxon>
        <taxon>Betabaculovirus</taxon>
        <taxon>Betabaculovirus phoperculellae</taxon>
    </lineage>
</organism>
<reference evidence="3" key="4">
    <citation type="journal article" date="2019" name="J. Gen. Virol.">
        <title>Elucidating the genetic diversity of Phthorimaea operculella granulovirus (PhopGV).</title>
        <authorList>
            <person name="Larem A."/>
            <person name="Ben-Tiba S."/>
            <person name="Wennmann J.T."/>
            <person name="Gueli Alletti G."/>
            <person name="Jehle J.A."/>
        </authorList>
    </citation>
    <scope>NUCLEOTIDE SEQUENCE</scope>
    <source>
        <strain evidence="3">PhopGV-CR3.1</strain>
        <strain evidence="4">PhopGV-CR5.1</strain>
        <strain evidence="5">PhopGV-GR1.1</strain>
        <strain evidence="6">PhopGV-GR1.2</strain>
        <strain evidence="7">PhopGV-GR2.1</strain>
        <strain evidence="8">PhopGV-IT1.1</strain>
        <strain evidence="9">PhopGV-LS1.1</strain>
        <strain evidence="10">PhopGV-LS1.2</strain>
        <strain evidence="11">PhopGV-LS2.1</strain>
        <strain evidence="12">PhopGV-LS3.1</strain>
        <strain evidence="13">PhopGV-R</strain>
        <strain evidence="14">PhopGV-Ym.1</strain>
    </source>
</reference>
<evidence type="ECO:0000313" key="8">
    <source>
        <dbReference type="EMBL" id="QBH66557.1"/>
    </source>
</evidence>
<evidence type="ECO:0000313" key="1">
    <source>
        <dbReference type="EMBL" id="AAM70270.1"/>
    </source>
</evidence>
<dbReference type="EMBL" id="MK033570">
    <property type="protein sequence ID" value="QBH66557.1"/>
    <property type="molecule type" value="Genomic_DNA"/>
</dbReference>
<evidence type="ECO:0000313" key="4">
    <source>
        <dbReference type="EMBL" id="QBH66037.1"/>
    </source>
</evidence>
<dbReference type="EMBL" id="MK033575">
    <property type="protein sequence ID" value="QBH67206.1"/>
    <property type="molecule type" value="Genomic_DNA"/>
</dbReference>
<gene>
    <name evidence="1" type="primary">PhopGV072</name>
    <name evidence="2" type="synonym">lef-6</name>
    <name evidence="2" type="ORF">PhopGVgp072</name>
</gene>
<reference evidence="2" key="3">
    <citation type="journal article" date="2016" name="Arch. Virol.">
        <title>The comparative analysis of complete genome sequences from two South African betabaculoviruses: Phthorimaea operculella granulovirus and Plutella xylostella granulovirus.</title>
        <authorList>
            <person name="Jukes M.D."/>
            <person name="Motsoeneng B.M."/>
            <person name="Knox C.M."/>
            <person name="Hill M.P."/>
            <person name="Moore S.D."/>
        </authorList>
    </citation>
    <scope>NUCLEOTIDE SEQUENCE</scope>
    <source>
        <strain evidence="2">SA</strain>
    </source>
</reference>
<proteinExistence type="predicted"/>
<dbReference type="EMBL" id="MK033571">
    <property type="protein sequence ID" value="QBH66687.1"/>
    <property type="molecule type" value="Genomic_DNA"/>
</dbReference>
<reference evidence="1" key="2">
    <citation type="submission" date="2002-04" db="EMBL/GenBank/DDBJ databases">
        <title>The complete sequence of the potato tuber moth, Phthorimaea operculella, granulovirus.</title>
        <authorList>
            <person name="Croizier L."/>
            <person name="Taha A."/>
            <person name="Croizier G."/>
            <person name="Lopez Ferber M."/>
        </authorList>
    </citation>
    <scope>NUCLEOTIDE SEQUENCE</scope>
</reference>
<evidence type="ECO:0000313" key="12">
    <source>
        <dbReference type="EMBL" id="QBH67076.1"/>
    </source>
</evidence>
<evidence type="ECO:0000313" key="10">
    <source>
        <dbReference type="EMBL" id="QBH66817.1"/>
    </source>
</evidence>
<evidence type="ECO:0000313" key="9">
    <source>
        <dbReference type="EMBL" id="QBH66687.1"/>
    </source>
</evidence>
<dbReference type="EMBL" id="MK033569">
    <property type="protein sequence ID" value="QBH66427.1"/>
    <property type="molecule type" value="Genomic_DNA"/>
</dbReference>
<dbReference type="Proteomes" id="UP000202706">
    <property type="component" value="Segment"/>
</dbReference>
<sequence length="94" mass="11288">MFSYTVLKLTHQNYPLYLTKTLMTYAYGPELVKNVDWNRSTHIKLYIKRKSALNKIRNMSFYYPDGTVFSVDTDEEETFEDDGVTPQDFWYDDY</sequence>
<dbReference type="EMBL" id="AF499596">
    <property type="protein sequence ID" value="AAM70270.1"/>
    <property type="molecule type" value="Genomic_DNA"/>
</dbReference>
<reference evidence="15" key="1">
    <citation type="journal article" date="2000" name="Virus Genes">
        <title>Comparative analysis of the granulin regions of the Phthorimaea operculella and Spodoptera littoralis granuloviruses.</title>
        <authorList>
            <person name="Taha A."/>
            <person name="Nour-El-Din A."/>
            <person name="Croizier L."/>
            <person name="Ferber M.L."/>
            <person name="Croizier G."/>
        </authorList>
    </citation>
    <scope>NUCLEOTIDE SEQUENCE [LARGE SCALE GENOMIC DNA]</scope>
</reference>
<evidence type="ECO:0000313" key="6">
    <source>
        <dbReference type="EMBL" id="QBH66297.1"/>
    </source>
</evidence>
<dbReference type="EMBL" id="MK033566">
    <property type="protein sequence ID" value="QBH66037.1"/>
    <property type="molecule type" value="Genomic_DNA"/>
</dbReference>
<dbReference type="EMBL" id="KU666536">
    <property type="protein sequence ID" value="ANY57461.1"/>
    <property type="molecule type" value="Genomic_DNA"/>
</dbReference>
<evidence type="ECO:0000313" key="15">
    <source>
        <dbReference type="Proteomes" id="UP000202706"/>
    </source>
</evidence>
<evidence type="ECO:0000313" key="3">
    <source>
        <dbReference type="EMBL" id="QBH65907.1"/>
    </source>
</evidence>
<dbReference type="EMBL" id="MK033568">
    <property type="protein sequence ID" value="QBH66297.1"/>
    <property type="molecule type" value="Genomic_DNA"/>
</dbReference>
<evidence type="ECO:0000313" key="13">
    <source>
        <dbReference type="EMBL" id="QBH67206.1"/>
    </source>
</evidence>
<dbReference type="RefSeq" id="NP_663237.1">
    <property type="nucleotide sequence ID" value="NC_004062.1"/>
</dbReference>
<evidence type="ECO:0000313" key="11">
    <source>
        <dbReference type="EMBL" id="QBH66947.1"/>
    </source>
</evidence>
<dbReference type="EMBL" id="MK033574">
    <property type="protein sequence ID" value="QBH67076.1"/>
    <property type="molecule type" value="Genomic_DNA"/>
</dbReference>
<name>Q8JRY7_9BBAC</name>
<dbReference type="OrthoDB" id="22297at10239"/>
<dbReference type="KEGG" id="vg:949293"/>
<accession>Q8JRY7</accession>
<keyword evidence="15" id="KW-1185">Reference proteome</keyword>
<evidence type="ECO:0000313" key="7">
    <source>
        <dbReference type="EMBL" id="QBH66427.1"/>
    </source>
</evidence>
<dbReference type="EMBL" id="MK033567">
    <property type="protein sequence ID" value="QBH66167.1"/>
    <property type="molecule type" value="Genomic_DNA"/>
</dbReference>
<dbReference type="EMBL" id="MK033572">
    <property type="protein sequence ID" value="QBH66817.1"/>
    <property type="molecule type" value="Genomic_DNA"/>
</dbReference>
<protein>
    <submittedName>
        <fullName evidence="1">Late expression factor 6</fullName>
    </submittedName>
</protein>
<dbReference type="EMBL" id="MK033565">
    <property type="protein sequence ID" value="QBH65907.1"/>
    <property type="molecule type" value="Genomic_DNA"/>
</dbReference>
<dbReference type="GeneID" id="949293"/>
<dbReference type="EMBL" id="MK033573">
    <property type="protein sequence ID" value="QBH66947.1"/>
    <property type="molecule type" value="Genomic_DNA"/>
</dbReference>
<dbReference type="EMBL" id="MK033576">
    <property type="protein sequence ID" value="QBH67336.1"/>
    <property type="molecule type" value="Genomic_DNA"/>
</dbReference>
<evidence type="ECO:0000313" key="14">
    <source>
        <dbReference type="EMBL" id="QBH67336.1"/>
    </source>
</evidence>